<gene>
    <name evidence="1" type="ORF">BDP27DRAFT_1312338</name>
</gene>
<reference evidence="1" key="1">
    <citation type="submission" date="2020-11" db="EMBL/GenBank/DDBJ databases">
        <authorList>
            <consortium name="DOE Joint Genome Institute"/>
            <person name="Ahrendt S."/>
            <person name="Riley R."/>
            <person name="Andreopoulos W."/>
            <person name="Labutti K."/>
            <person name="Pangilinan J."/>
            <person name="Ruiz-Duenas F.J."/>
            <person name="Barrasa J.M."/>
            <person name="Sanchez-Garcia M."/>
            <person name="Camarero S."/>
            <person name="Miyauchi S."/>
            <person name="Serrano A."/>
            <person name="Linde D."/>
            <person name="Babiker R."/>
            <person name="Drula E."/>
            <person name="Ayuso-Fernandez I."/>
            <person name="Pacheco R."/>
            <person name="Padilla G."/>
            <person name="Ferreira P."/>
            <person name="Barriuso J."/>
            <person name="Kellner H."/>
            <person name="Castanera R."/>
            <person name="Alfaro M."/>
            <person name="Ramirez L."/>
            <person name="Pisabarro A.G."/>
            <person name="Kuo A."/>
            <person name="Tritt A."/>
            <person name="Lipzen A."/>
            <person name="He G."/>
            <person name="Yan M."/>
            <person name="Ng V."/>
            <person name="Cullen D."/>
            <person name="Martin F."/>
            <person name="Rosso M.-N."/>
            <person name="Henrissat B."/>
            <person name="Hibbett D."/>
            <person name="Martinez A.T."/>
            <person name="Grigoriev I.V."/>
        </authorList>
    </citation>
    <scope>NUCLEOTIDE SEQUENCE</scope>
    <source>
        <strain evidence="1">AH 40177</strain>
    </source>
</reference>
<comment type="caution">
    <text evidence="1">The sequence shown here is derived from an EMBL/GenBank/DDBJ whole genome shotgun (WGS) entry which is preliminary data.</text>
</comment>
<proteinExistence type="predicted"/>
<name>A0A9P5Q9X1_9AGAR</name>
<keyword evidence="2" id="KW-1185">Reference proteome</keyword>
<sequence>MSTFIADGFNRYTCFGDSDMETLVGVEGAMTDTWILGDLQCRFGSAVLVLDDEERDLSLVRPRIEGQIIVL</sequence>
<accession>A0A9P5Q9X1</accession>
<evidence type="ECO:0000313" key="1">
    <source>
        <dbReference type="EMBL" id="KAF9077392.1"/>
    </source>
</evidence>
<organism evidence="1 2">
    <name type="scientific">Rhodocollybia butyracea</name>
    <dbReference type="NCBI Taxonomy" id="206335"/>
    <lineage>
        <taxon>Eukaryota</taxon>
        <taxon>Fungi</taxon>
        <taxon>Dikarya</taxon>
        <taxon>Basidiomycota</taxon>
        <taxon>Agaricomycotina</taxon>
        <taxon>Agaricomycetes</taxon>
        <taxon>Agaricomycetidae</taxon>
        <taxon>Agaricales</taxon>
        <taxon>Marasmiineae</taxon>
        <taxon>Omphalotaceae</taxon>
        <taxon>Rhodocollybia</taxon>
    </lineage>
</organism>
<evidence type="ECO:0000313" key="2">
    <source>
        <dbReference type="Proteomes" id="UP000772434"/>
    </source>
</evidence>
<dbReference type="AlphaFoldDB" id="A0A9P5Q9X1"/>
<dbReference type="EMBL" id="JADNRY010000004">
    <property type="protein sequence ID" value="KAF9077392.1"/>
    <property type="molecule type" value="Genomic_DNA"/>
</dbReference>
<protein>
    <submittedName>
        <fullName evidence="1">Uncharacterized protein</fullName>
    </submittedName>
</protein>
<dbReference type="Proteomes" id="UP000772434">
    <property type="component" value="Unassembled WGS sequence"/>
</dbReference>